<evidence type="ECO:0000313" key="1">
    <source>
        <dbReference type="EMBL" id="KAJ8640698.1"/>
    </source>
</evidence>
<reference evidence="1 2" key="1">
    <citation type="journal article" date="2022" name="Hortic Res">
        <title>A haplotype resolved chromosomal level avocado genome allows analysis of novel avocado genes.</title>
        <authorList>
            <person name="Nath O."/>
            <person name="Fletcher S.J."/>
            <person name="Hayward A."/>
            <person name="Shaw L.M."/>
            <person name="Masouleh A.K."/>
            <person name="Furtado A."/>
            <person name="Henry R.J."/>
            <person name="Mitter N."/>
        </authorList>
    </citation>
    <scope>NUCLEOTIDE SEQUENCE [LARGE SCALE GENOMIC DNA]</scope>
    <source>
        <strain evidence="2">cv. Hass</strain>
    </source>
</reference>
<sequence>MCLDLSICDAIIEGDSFIIWNNIHSDSGMPWKLMPLWKYLRHTLAQIPRCKDIYSYDMCLQEEENLNLEVPSRASILEEHSPDVLRRRNGEQPHIAFAGTSDQNVIACNVQGPMRHSFVTPSYPSYYNFPFRAK</sequence>
<accession>A0ACC2M5J8</accession>
<organism evidence="1 2">
    <name type="scientific">Persea americana</name>
    <name type="common">Avocado</name>
    <dbReference type="NCBI Taxonomy" id="3435"/>
    <lineage>
        <taxon>Eukaryota</taxon>
        <taxon>Viridiplantae</taxon>
        <taxon>Streptophyta</taxon>
        <taxon>Embryophyta</taxon>
        <taxon>Tracheophyta</taxon>
        <taxon>Spermatophyta</taxon>
        <taxon>Magnoliopsida</taxon>
        <taxon>Magnoliidae</taxon>
        <taxon>Laurales</taxon>
        <taxon>Lauraceae</taxon>
        <taxon>Persea</taxon>
    </lineage>
</organism>
<proteinExistence type="predicted"/>
<dbReference type="EMBL" id="CM056813">
    <property type="protein sequence ID" value="KAJ8640698.1"/>
    <property type="molecule type" value="Genomic_DNA"/>
</dbReference>
<evidence type="ECO:0000313" key="2">
    <source>
        <dbReference type="Proteomes" id="UP001234297"/>
    </source>
</evidence>
<dbReference type="Proteomes" id="UP001234297">
    <property type="component" value="Chromosome 5"/>
</dbReference>
<comment type="caution">
    <text evidence="1">The sequence shown here is derived from an EMBL/GenBank/DDBJ whole genome shotgun (WGS) entry which is preliminary data.</text>
</comment>
<name>A0ACC2M5J8_PERAE</name>
<keyword evidence="2" id="KW-1185">Reference proteome</keyword>
<gene>
    <name evidence="1" type="ORF">MRB53_017392</name>
</gene>
<protein>
    <submittedName>
        <fullName evidence="1">Uncharacterized protein</fullName>
    </submittedName>
</protein>